<proteinExistence type="predicted"/>
<keyword evidence="3" id="KW-1185">Reference proteome</keyword>
<comment type="caution">
    <text evidence="2">The sequence shown here is derived from an EMBL/GenBank/DDBJ whole genome shotgun (WGS) entry which is preliminary data.</text>
</comment>
<evidence type="ECO:0000313" key="3">
    <source>
        <dbReference type="Proteomes" id="UP000245207"/>
    </source>
</evidence>
<dbReference type="AlphaFoldDB" id="A0A2U1KNP8"/>
<name>A0A2U1KNP8_ARTAN</name>
<feature type="compositionally biased region" description="Low complexity" evidence="1">
    <location>
        <begin position="52"/>
        <end position="61"/>
    </location>
</feature>
<protein>
    <submittedName>
        <fullName evidence="2">Uncharacterized protein</fullName>
    </submittedName>
</protein>
<accession>A0A2U1KNP8</accession>
<reference evidence="2 3" key="1">
    <citation type="journal article" date="2018" name="Mol. Plant">
        <title>The genome of Artemisia annua provides insight into the evolution of Asteraceae family and artemisinin biosynthesis.</title>
        <authorList>
            <person name="Shen Q."/>
            <person name="Zhang L."/>
            <person name="Liao Z."/>
            <person name="Wang S."/>
            <person name="Yan T."/>
            <person name="Shi P."/>
            <person name="Liu M."/>
            <person name="Fu X."/>
            <person name="Pan Q."/>
            <person name="Wang Y."/>
            <person name="Lv Z."/>
            <person name="Lu X."/>
            <person name="Zhang F."/>
            <person name="Jiang W."/>
            <person name="Ma Y."/>
            <person name="Chen M."/>
            <person name="Hao X."/>
            <person name="Li L."/>
            <person name="Tang Y."/>
            <person name="Lv G."/>
            <person name="Zhou Y."/>
            <person name="Sun X."/>
            <person name="Brodelius P.E."/>
            <person name="Rose J.K.C."/>
            <person name="Tang K."/>
        </authorList>
    </citation>
    <scope>NUCLEOTIDE SEQUENCE [LARGE SCALE GENOMIC DNA]</scope>
    <source>
        <strain evidence="3">cv. Huhao1</strain>
        <tissue evidence="2">Leaf</tissue>
    </source>
</reference>
<feature type="region of interest" description="Disordered" evidence="1">
    <location>
        <begin position="1"/>
        <end position="20"/>
    </location>
</feature>
<evidence type="ECO:0000256" key="1">
    <source>
        <dbReference type="SAM" id="MobiDB-lite"/>
    </source>
</evidence>
<gene>
    <name evidence="2" type="ORF">CTI12_AA581750</name>
</gene>
<sequence>MIMATQTYLKRSKTKRTQSQNKCKIFGQKTLSTVLKVKKKSPPNPPRDDECTWTTETTNNNQKPIPDYLKPPKLPRDGGNFGRSWRRQKGYDGGGKEVMMAAAVVCSMREMLCVFGERKK</sequence>
<evidence type="ECO:0000313" key="2">
    <source>
        <dbReference type="EMBL" id="PWA38395.1"/>
    </source>
</evidence>
<dbReference type="Proteomes" id="UP000245207">
    <property type="component" value="Unassembled WGS sequence"/>
</dbReference>
<organism evidence="2 3">
    <name type="scientific">Artemisia annua</name>
    <name type="common">Sweet wormwood</name>
    <dbReference type="NCBI Taxonomy" id="35608"/>
    <lineage>
        <taxon>Eukaryota</taxon>
        <taxon>Viridiplantae</taxon>
        <taxon>Streptophyta</taxon>
        <taxon>Embryophyta</taxon>
        <taxon>Tracheophyta</taxon>
        <taxon>Spermatophyta</taxon>
        <taxon>Magnoliopsida</taxon>
        <taxon>eudicotyledons</taxon>
        <taxon>Gunneridae</taxon>
        <taxon>Pentapetalae</taxon>
        <taxon>asterids</taxon>
        <taxon>campanulids</taxon>
        <taxon>Asterales</taxon>
        <taxon>Asteraceae</taxon>
        <taxon>Asteroideae</taxon>
        <taxon>Anthemideae</taxon>
        <taxon>Artemisiinae</taxon>
        <taxon>Artemisia</taxon>
    </lineage>
</organism>
<dbReference type="EMBL" id="PKPP01015687">
    <property type="protein sequence ID" value="PWA38395.1"/>
    <property type="molecule type" value="Genomic_DNA"/>
</dbReference>
<feature type="region of interest" description="Disordered" evidence="1">
    <location>
        <begin position="36"/>
        <end position="93"/>
    </location>
</feature>